<gene>
    <name evidence="2" type="ORF">BP00DRAFT_423513</name>
</gene>
<organism evidence="2 3">
    <name type="scientific">Aspergillus indologenus CBS 114.80</name>
    <dbReference type="NCBI Taxonomy" id="1450541"/>
    <lineage>
        <taxon>Eukaryota</taxon>
        <taxon>Fungi</taxon>
        <taxon>Dikarya</taxon>
        <taxon>Ascomycota</taxon>
        <taxon>Pezizomycotina</taxon>
        <taxon>Eurotiomycetes</taxon>
        <taxon>Eurotiomycetidae</taxon>
        <taxon>Eurotiales</taxon>
        <taxon>Aspergillaceae</taxon>
        <taxon>Aspergillus</taxon>
        <taxon>Aspergillus subgen. Circumdati</taxon>
    </lineage>
</organism>
<evidence type="ECO:0000256" key="1">
    <source>
        <dbReference type="SAM" id="Phobius"/>
    </source>
</evidence>
<evidence type="ECO:0000313" key="2">
    <source>
        <dbReference type="EMBL" id="PYI33946.1"/>
    </source>
</evidence>
<accession>A0A2V5JDV6</accession>
<protein>
    <submittedName>
        <fullName evidence="2">Uncharacterized protein</fullName>
    </submittedName>
</protein>
<keyword evidence="1" id="KW-1133">Transmembrane helix</keyword>
<sequence>MLKKNSVDLCILRSIASASVKYSLPLQYCVLSIKELGLSAHVSFCLGCAALGACALSFALRSARATLCPSQQNKWSPPTIPFCPDAMLRLLVNTSVF</sequence>
<keyword evidence="3" id="KW-1185">Reference proteome</keyword>
<keyword evidence="1" id="KW-0812">Transmembrane</keyword>
<keyword evidence="1" id="KW-0472">Membrane</keyword>
<feature type="transmembrane region" description="Helical" evidence="1">
    <location>
        <begin position="40"/>
        <end position="60"/>
    </location>
</feature>
<reference evidence="2 3" key="1">
    <citation type="submission" date="2018-02" db="EMBL/GenBank/DDBJ databases">
        <title>The genomes of Aspergillus section Nigri reveals drivers in fungal speciation.</title>
        <authorList>
            <consortium name="DOE Joint Genome Institute"/>
            <person name="Vesth T.C."/>
            <person name="Nybo J."/>
            <person name="Theobald S."/>
            <person name="Brandl J."/>
            <person name="Frisvad J.C."/>
            <person name="Nielsen K.F."/>
            <person name="Lyhne E.K."/>
            <person name="Kogle M.E."/>
            <person name="Kuo A."/>
            <person name="Riley R."/>
            <person name="Clum A."/>
            <person name="Nolan M."/>
            <person name="Lipzen A."/>
            <person name="Salamov A."/>
            <person name="Henrissat B."/>
            <person name="Wiebenga A."/>
            <person name="De vries R.P."/>
            <person name="Grigoriev I.V."/>
            <person name="Mortensen U.H."/>
            <person name="Andersen M.R."/>
            <person name="Baker S.E."/>
        </authorList>
    </citation>
    <scope>NUCLEOTIDE SEQUENCE [LARGE SCALE GENOMIC DNA]</scope>
    <source>
        <strain evidence="2 3">CBS 114.80</strain>
    </source>
</reference>
<proteinExistence type="predicted"/>
<name>A0A2V5JDV6_9EURO</name>
<dbReference type="Proteomes" id="UP000248817">
    <property type="component" value="Unassembled WGS sequence"/>
</dbReference>
<dbReference type="AlphaFoldDB" id="A0A2V5JDV6"/>
<evidence type="ECO:0000313" key="3">
    <source>
        <dbReference type="Proteomes" id="UP000248817"/>
    </source>
</evidence>
<dbReference type="EMBL" id="KZ825479">
    <property type="protein sequence ID" value="PYI33946.1"/>
    <property type="molecule type" value="Genomic_DNA"/>
</dbReference>